<dbReference type="InterPro" id="IPR002575">
    <property type="entry name" value="Aminoglycoside_PTrfase"/>
</dbReference>
<dbReference type="RefSeq" id="WP_203706747.1">
    <property type="nucleotide sequence ID" value="NZ_BAAALU010000005.1"/>
</dbReference>
<organism evidence="2 3">
    <name type="scientific">Asanoa iriomotensis</name>
    <dbReference type="NCBI Taxonomy" id="234613"/>
    <lineage>
        <taxon>Bacteria</taxon>
        <taxon>Bacillati</taxon>
        <taxon>Actinomycetota</taxon>
        <taxon>Actinomycetes</taxon>
        <taxon>Micromonosporales</taxon>
        <taxon>Micromonosporaceae</taxon>
        <taxon>Asanoa</taxon>
    </lineage>
</organism>
<proteinExistence type="predicted"/>
<dbReference type="EMBL" id="BONC01000056">
    <property type="protein sequence ID" value="GIF59927.1"/>
    <property type="molecule type" value="Genomic_DNA"/>
</dbReference>
<evidence type="ECO:0000313" key="3">
    <source>
        <dbReference type="Proteomes" id="UP000624325"/>
    </source>
</evidence>
<protein>
    <recommendedName>
        <fullName evidence="1">Aminoglycoside phosphotransferase domain-containing protein</fullName>
    </recommendedName>
</protein>
<keyword evidence="3" id="KW-1185">Reference proteome</keyword>
<gene>
    <name evidence="2" type="ORF">Air01nite_60220</name>
</gene>
<dbReference type="SUPFAM" id="SSF56112">
    <property type="entry name" value="Protein kinase-like (PK-like)"/>
    <property type="match status" value="1"/>
</dbReference>
<evidence type="ECO:0000259" key="1">
    <source>
        <dbReference type="Pfam" id="PF01636"/>
    </source>
</evidence>
<evidence type="ECO:0000313" key="2">
    <source>
        <dbReference type="EMBL" id="GIF59927.1"/>
    </source>
</evidence>
<dbReference type="InterPro" id="IPR011009">
    <property type="entry name" value="Kinase-like_dom_sf"/>
</dbReference>
<name>A0ABQ4CAX1_9ACTN</name>
<sequence>MELDEDELTGNVTAGIVRVGDTVRRPVLPQTDAVDALLTHLHGVGFTGAPRPLGRDERGRQVLEFVPGEMTMELDPRDLPDIGRMMRDLHAAAAEFTPPPGAVWHTEIPPAGVPGSPVGEVICHHDAAPWNLVRAERGWVLIDWDNAGPGSRAWELAYAALSCCGMRPELPVPDAAARLRSFVDGYGLADGLRPALAGLLGVNAGAMYDLLATGAREGRQPWARIYTEDGAFWRGVADYLDRHADAWRSALCEE</sequence>
<dbReference type="Pfam" id="PF01636">
    <property type="entry name" value="APH"/>
    <property type="match status" value="1"/>
</dbReference>
<dbReference type="Gene3D" id="3.90.1200.10">
    <property type="match status" value="1"/>
</dbReference>
<comment type="caution">
    <text evidence="2">The sequence shown here is derived from an EMBL/GenBank/DDBJ whole genome shotgun (WGS) entry which is preliminary data.</text>
</comment>
<feature type="domain" description="Aminoglycoside phosphotransferase" evidence="1">
    <location>
        <begin position="120"/>
        <end position="184"/>
    </location>
</feature>
<dbReference type="Proteomes" id="UP000624325">
    <property type="component" value="Unassembled WGS sequence"/>
</dbReference>
<accession>A0ABQ4CAX1</accession>
<reference evidence="2 3" key="1">
    <citation type="submission" date="2021-01" db="EMBL/GenBank/DDBJ databases">
        <title>Whole genome shotgun sequence of Asanoa iriomotensis NBRC 100142.</title>
        <authorList>
            <person name="Komaki H."/>
            <person name="Tamura T."/>
        </authorList>
    </citation>
    <scope>NUCLEOTIDE SEQUENCE [LARGE SCALE GENOMIC DNA]</scope>
    <source>
        <strain evidence="2 3">NBRC 100142</strain>
    </source>
</reference>